<accession>A0A918E104</accession>
<gene>
    <name evidence="1" type="ORF">GCM10012280_49970</name>
</gene>
<keyword evidence="2" id="KW-1185">Reference proteome</keyword>
<reference evidence="1" key="2">
    <citation type="submission" date="2020-09" db="EMBL/GenBank/DDBJ databases">
        <authorList>
            <person name="Sun Q."/>
            <person name="Zhou Y."/>
        </authorList>
    </citation>
    <scope>NUCLEOTIDE SEQUENCE</scope>
    <source>
        <strain evidence="1">CGMCC 4.7201</strain>
    </source>
</reference>
<comment type="caution">
    <text evidence="1">The sequence shown here is derived from an EMBL/GenBank/DDBJ whole genome shotgun (WGS) entry which is preliminary data.</text>
</comment>
<evidence type="ECO:0000313" key="1">
    <source>
        <dbReference type="EMBL" id="GGO94625.1"/>
    </source>
</evidence>
<name>A0A918E104_9ACTN</name>
<evidence type="ECO:0000313" key="2">
    <source>
        <dbReference type="Proteomes" id="UP000641932"/>
    </source>
</evidence>
<dbReference type="Proteomes" id="UP000641932">
    <property type="component" value="Unassembled WGS sequence"/>
</dbReference>
<sequence length="133" mass="15254">MSWSMFRFREHWAHAHDVQQETFMALAAMYVEANPTYRAVPWLREWQAFWLRSIGRQANGLTDVCADDYLTDDGRVAQFREFLRDYQSWLVASEGPLVTAAGLSADKLVEFTQTVDAVLAGDETHPTVQLVQQ</sequence>
<proteinExistence type="predicted"/>
<organism evidence="1 2">
    <name type="scientific">Wenjunlia tyrosinilytica</name>
    <dbReference type="NCBI Taxonomy" id="1544741"/>
    <lineage>
        <taxon>Bacteria</taxon>
        <taxon>Bacillati</taxon>
        <taxon>Actinomycetota</taxon>
        <taxon>Actinomycetes</taxon>
        <taxon>Kitasatosporales</taxon>
        <taxon>Streptomycetaceae</taxon>
        <taxon>Wenjunlia</taxon>
    </lineage>
</organism>
<dbReference type="RefSeq" id="WP_189134034.1">
    <property type="nucleotide sequence ID" value="NZ_BMMS01000023.1"/>
</dbReference>
<dbReference type="EMBL" id="BMMS01000023">
    <property type="protein sequence ID" value="GGO94625.1"/>
    <property type="molecule type" value="Genomic_DNA"/>
</dbReference>
<dbReference type="AlphaFoldDB" id="A0A918E104"/>
<protein>
    <submittedName>
        <fullName evidence="1">Uncharacterized protein</fullName>
    </submittedName>
</protein>
<reference evidence="1" key="1">
    <citation type="journal article" date="2014" name="Int. J. Syst. Evol. Microbiol.">
        <title>Complete genome sequence of Corynebacterium casei LMG S-19264T (=DSM 44701T), isolated from a smear-ripened cheese.</title>
        <authorList>
            <consortium name="US DOE Joint Genome Institute (JGI-PGF)"/>
            <person name="Walter F."/>
            <person name="Albersmeier A."/>
            <person name="Kalinowski J."/>
            <person name="Ruckert C."/>
        </authorList>
    </citation>
    <scope>NUCLEOTIDE SEQUENCE</scope>
    <source>
        <strain evidence="1">CGMCC 4.7201</strain>
    </source>
</reference>